<evidence type="ECO:0000313" key="3">
    <source>
        <dbReference type="Proteomes" id="UP000054359"/>
    </source>
</evidence>
<feature type="non-terminal residue" evidence="2">
    <location>
        <position position="406"/>
    </location>
</feature>
<accession>A0A087UIH3</accession>
<evidence type="ECO:0000313" key="2">
    <source>
        <dbReference type="EMBL" id="KFM77162.1"/>
    </source>
</evidence>
<dbReference type="EMBL" id="KK119955">
    <property type="protein sequence ID" value="KFM77162.1"/>
    <property type="molecule type" value="Genomic_DNA"/>
</dbReference>
<proteinExistence type="predicted"/>
<evidence type="ECO:0000256" key="1">
    <source>
        <dbReference type="SAM" id="MobiDB-lite"/>
    </source>
</evidence>
<dbReference type="AlphaFoldDB" id="A0A087UIH3"/>
<gene>
    <name evidence="2" type="ORF">X975_10590</name>
</gene>
<sequence>MMTSESPEGEDLRIQKATVPVEDNRNLQRIQSNRMMLDLRRQVQWQSQVIRDLKAERDRLTSELASRLFYVEAQLRREQKHIEALLSEKDQYIHFQALQIQSLKSMLARTDLRYRHDHKDCNPSSGRRMKLAPPLSKRFSVALDEYIKDKGIVSRALPVMVNIEAENDKNSSSKRSHSTCTRTRSMPELRLDNVPEYENLEWSNVRENYYASWYQNNPEPILSPNVIEELAARRWTSDCDSEHSDSLDSGISSPSIKSRNDHLNEISFPSGKDNNVVQSDHVSRRRSSSIGNFINRTFSSSSTQLEKIKDDCELPENVVSNARRHSSFSGVETKYCLQGQEPVQKKIEQPKSASRFISSANRNFGTNHRSVTKPRDIKFRKLFKFRRRTETIIDQENSPGDDYMTV</sequence>
<feature type="compositionally biased region" description="Low complexity" evidence="1">
    <location>
        <begin position="247"/>
        <end position="257"/>
    </location>
</feature>
<feature type="region of interest" description="Disordered" evidence="1">
    <location>
        <begin position="239"/>
        <end position="284"/>
    </location>
</feature>
<name>A0A087UIH3_STEMI</name>
<dbReference type="OMA" id="DDCELPE"/>
<protein>
    <submittedName>
        <fullName evidence="2">Uncharacterized protein</fullName>
    </submittedName>
</protein>
<dbReference type="Proteomes" id="UP000054359">
    <property type="component" value="Unassembled WGS sequence"/>
</dbReference>
<reference evidence="2 3" key="1">
    <citation type="submission" date="2013-11" db="EMBL/GenBank/DDBJ databases">
        <title>Genome sequencing of Stegodyphus mimosarum.</title>
        <authorList>
            <person name="Bechsgaard J."/>
        </authorList>
    </citation>
    <scope>NUCLEOTIDE SEQUENCE [LARGE SCALE GENOMIC DNA]</scope>
</reference>
<organism evidence="2 3">
    <name type="scientific">Stegodyphus mimosarum</name>
    <name type="common">African social velvet spider</name>
    <dbReference type="NCBI Taxonomy" id="407821"/>
    <lineage>
        <taxon>Eukaryota</taxon>
        <taxon>Metazoa</taxon>
        <taxon>Ecdysozoa</taxon>
        <taxon>Arthropoda</taxon>
        <taxon>Chelicerata</taxon>
        <taxon>Arachnida</taxon>
        <taxon>Araneae</taxon>
        <taxon>Araneomorphae</taxon>
        <taxon>Entelegynae</taxon>
        <taxon>Eresoidea</taxon>
        <taxon>Eresidae</taxon>
        <taxon>Stegodyphus</taxon>
    </lineage>
</organism>
<keyword evidence="3" id="KW-1185">Reference proteome</keyword>
<dbReference type="OrthoDB" id="6421972at2759"/>